<keyword evidence="2" id="KW-0663">Pyridoxal phosphate</keyword>
<dbReference type="PROSITE" id="PS00165">
    <property type="entry name" value="DEHYDRATASE_SER_THR"/>
    <property type="match status" value="1"/>
</dbReference>
<dbReference type="NCBIfam" id="NF004771">
    <property type="entry name" value="PRK06110.1"/>
    <property type="match status" value="1"/>
</dbReference>
<dbReference type="GO" id="GO:0004794">
    <property type="term" value="F:threonine deaminase activity"/>
    <property type="evidence" value="ECO:0007669"/>
    <property type="project" value="TreeGrafter"/>
</dbReference>
<dbReference type="GO" id="GO:0006567">
    <property type="term" value="P:L-threonine catabolic process"/>
    <property type="evidence" value="ECO:0007669"/>
    <property type="project" value="TreeGrafter"/>
</dbReference>
<accession>A0A0P6VYH1</accession>
<dbReference type="GO" id="GO:0009097">
    <property type="term" value="P:isoleucine biosynthetic process"/>
    <property type="evidence" value="ECO:0007669"/>
    <property type="project" value="TreeGrafter"/>
</dbReference>
<keyword evidence="3" id="KW-0456">Lyase</keyword>
<reference evidence="5 6" key="2">
    <citation type="submission" date="2015-10" db="EMBL/GenBank/DDBJ databases">
        <title>Draft Genome Sequence of Prosthecomicrobium hirschii ATCC 27832.</title>
        <authorList>
            <person name="Daniel J."/>
            <person name="Givan S.A."/>
            <person name="Brun Y.V."/>
            <person name="Brown P.J."/>
        </authorList>
    </citation>
    <scope>NUCLEOTIDE SEQUENCE [LARGE SCALE GENOMIC DNA]</scope>
    <source>
        <strain evidence="5 6">16</strain>
    </source>
</reference>
<dbReference type="PANTHER" id="PTHR48078:SF7">
    <property type="entry name" value="BLL6502 PROTEIN"/>
    <property type="match status" value="1"/>
</dbReference>
<dbReference type="STRING" id="665126.ABB55_05810"/>
<feature type="domain" description="Tryptophan synthase beta chain-like PALP" evidence="4">
    <location>
        <begin position="19"/>
        <end position="303"/>
    </location>
</feature>
<dbReference type="Pfam" id="PF00291">
    <property type="entry name" value="PALP"/>
    <property type="match status" value="1"/>
</dbReference>
<dbReference type="AlphaFoldDB" id="A0A0P6VYH1"/>
<dbReference type="PANTHER" id="PTHR48078">
    <property type="entry name" value="THREONINE DEHYDRATASE, MITOCHONDRIAL-RELATED"/>
    <property type="match status" value="1"/>
</dbReference>
<dbReference type="InterPro" id="IPR036052">
    <property type="entry name" value="TrpB-like_PALP_sf"/>
</dbReference>
<gene>
    <name evidence="5" type="ORF">ABB55_05810</name>
</gene>
<comment type="cofactor">
    <cofactor evidence="1">
        <name>pyridoxal 5'-phosphate</name>
        <dbReference type="ChEBI" id="CHEBI:597326"/>
    </cofactor>
</comment>
<reference evidence="5 6" key="1">
    <citation type="submission" date="2015-09" db="EMBL/GenBank/DDBJ databases">
        <authorList>
            <person name="Jackson K.R."/>
            <person name="Lunt B.L."/>
            <person name="Fisher J.N.B."/>
            <person name="Gardner A.V."/>
            <person name="Bailey M.E."/>
            <person name="Deus L.M."/>
            <person name="Earl A.S."/>
            <person name="Gibby P.D."/>
            <person name="Hartmann K.A."/>
            <person name="Liu J.E."/>
            <person name="Manci A.M."/>
            <person name="Nielsen D.A."/>
            <person name="Solomon M.B."/>
            <person name="Breakwell D.P."/>
            <person name="Burnett S.H."/>
            <person name="Grose J.H."/>
        </authorList>
    </citation>
    <scope>NUCLEOTIDE SEQUENCE [LARGE SCALE GENOMIC DNA]</scope>
    <source>
        <strain evidence="5 6">16</strain>
    </source>
</reference>
<dbReference type="InterPro" id="IPR000634">
    <property type="entry name" value="Ser/Thr_deHydtase_PyrdxlP-BS"/>
</dbReference>
<evidence type="ECO:0000256" key="1">
    <source>
        <dbReference type="ARBA" id="ARBA00001933"/>
    </source>
</evidence>
<dbReference type="GO" id="GO:0003941">
    <property type="term" value="F:L-serine ammonia-lyase activity"/>
    <property type="evidence" value="ECO:0007669"/>
    <property type="project" value="TreeGrafter"/>
</dbReference>
<evidence type="ECO:0000313" key="5">
    <source>
        <dbReference type="EMBL" id="KPL51804.1"/>
    </source>
</evidence>
<dbReference type="InterPro" id="IPR050147">
    <property type="entry name" value="Ser/Thr_Dehydratase"/>
</dbReference>
<evidence type="ECO:0000259" key="4">
    <source>
        <dbReference type="Pfam" id="PF00291"/>
    </source>
</evidence>
<keyword evidence="6" id="KW-1185">Reference proteome</keyword>
<dbReference type="GO" id="GO:0006565">
    <property type="term" value="P:L-serine catabolic process"/>
    <property type="evidence" value="ECO:0007669"/>
    <property type="project" value="TreeGrafter"/>
</dbReference>
<dbReference type="SUPFAM" id="SSF53686">
    <property type="entry name" value="Tryptophan synthase beta subunit-like PLP-dependent enzymes"/>
    <property type="match status" value="1"/>
</dbReference>
<evidence type="ECO:0000313" key="6">
    <source>
        <dbReference type="Proteomes" id="UP000048984"/>
    </source>
</evidence>
<dbReference type="GO" id="GO:0030170">
    <property type="term" value="F:pyridoxal phosphate binding"/>
    <property type="evidence" value="ECO:0007669"/>
    <property type="project" value="InterPro"/>
</dbReference>
<evidence type="ECO:0000256" key="2">
    <source>
        <dbReference type="ARBA" id="ARBA00022898"/>
    </source>
</evidence>
<dbReference type="RefSeq" id="WP_054357967.1">
    <property type="nucleotide sequence ID" value="NZ_LJYW01000001.1"/>
</dbReference>
<evidence type="ECO:0000256" key="3">
    <source>
        <dbReference type="ARBA" id="ARBA00023239"/>
    </source>
</evidence>
<dbReference type="CDD" id="cd01562">
    <property type="entry name" value="Thr-dehyd"/>
    <property type="match status" value="1"/>
</dbReference>
<sequence>MLTIADFEAAAEVVYRRLAPTPQMAWPLLEAAVGAPVWVKHENHLMTGAFKARGGLVYVDRLLRERPQVSGVVSATRGNHGQSIAHAVRGTGLGCAIVVPHGNSVEKNAAMRAFGAELVEHGRDFDEARERAVAIAAERGWEMVPSFHRDLVAGVGTYAVELLRAVPDLDRVYVPIGLGSGICGLIAARDALGLKTEIVGVVSENAVCYRLSFEAGRPVSTNTAVTFADGMAVRVPSPEAFAIIKAGAAGIVTVSDAAVAEAMRLLYATTHNIAEGAGAAALAALMADRDRLEGRRTAVILSGGNVDRPWYRTVLDGGTPLPG</sequence>
<protein>
    <recommendedName>
        <fullName evidence="4">Tryptophan synthase beta chain-like PALP domain-containing protein</fullName>
    </recommendedName>
</protein>
<proteinExistence type="predicted"/>
<name>A0A0P6VYH1_9HYPH</name>
<dbReference type="Gene3D" id="3.40.50.1100">
    <property type="match status" value="2"/>
</dbReference>
<dbReference type="Proteomes" id="UP000048984">
    <property type="component" value="Unassembled WGS sequence"/>
</dbReference>
<dbReference type="EMBL" id="LJYW01000001">
    <property type="protein sequence ID" value="KPL51804.1"/>
    <property type="molecule type" value="Genomic_DNA"/>
</dbReference>
<organism evidence="5 6">
    <name type="scientific">Prosthecodimorpha hirschii</name>
    <dbReference type="NCBI Taxonomy" id="665126"/>
    <lineage>
        <taxon>Bacteria</taxon>
        <taxon>Pseudomonadati</taxon>
        <taxon>Pseudomonadota</taxon>
        <taxon>Alphaproteobacteria</taxon>
        <taxon>Hyphomicrobiales</taxon>
        <taxon>Ancalomicrobiaceae</taxon>
        <taxon>Prosthecodimorpha</taxon>
    </lineage>
</organism>
<comment type="caution">
    <text evidence="5">The sequence shown here is derived from an EMBL/GenBank/DDBJ whole genome shotgun (WGS) entry which is preliminary data.</text>
</comment>
<dbReference type="InterPro" id="IPR001926">
    <property type="entry name" value="TrpB-like_PALP"/>
</dbReference>